<proteinExistence type="predicted"/>
<evidence type="ECO:0000313" key="1">
    <source>
        <dbReference type="EMBL" id="PIR83854.1"/>
    </source>
</evidence>
<reference evidence="2" key="1">
    <citation type="submission" date="2017-09" db="EMBL/GenBank/DDBJ databases">
        <title>Depth-based differentiation of microbial function through sediment-hosted aquifers and enrichment of novel symbionts in the deep terrestrial subsurface.</title>
        <authorList>
            <person name="Probst A.J."/>
            <person name="Ladd B."/>
            <person name="Jarett J.K."/>
            <person name="Geller-Mcgrath D.E."/>
            <person name="Sieber C.M.K."/>
            <person name="Emerson J.B."/>
            <person name="Anantharaman K."/>
            <person name="Thomas B.C."/>
            <person name="Malmstrom R."/>
            <person name="Stieglmeier M."/>
            <person name="Klingl A."/>
            <person name="Woyke T."/>
            <person name="Ryan C.M."/>
            <person name="Banfield J.F."/>
        </authorList>
    </citation>
    <scope>NUCLEOTIDE SEQUENCE [LARGE SCALE GENOMIC DNA]</scope>
</reference>
<dbReference type="EMBL" id="PFBK01000006">
    <property type="protein sequence ID" value="PIR83854.1"/>
    <property type="molecule type" value="Genomic_DNA"/>
</dbReference>
<protein>
    <submittedName>
        <fullName evidence="1">Uncharacterized protein</fullName>
    </submittedName>
</protein>
<dbReference type="AlphaFoldDB" id="A0A2H0UBQ8"/>
<gene>
    <name evidence="1" type="ORF">COU18_02120</name>
</gene>
<comment type="caution">
    <text evidence="1">The sequence shown here is derived from an EMBL/GenBank/DDBJ whole genome shotgun (WGS) entry which is preliminary data.</text>
</comment>
<organism evidence="1 2">
    <name type="scientific">Candidatus Kaiserbacteria bacterium CG10_big_fil_rev_8_21_14_0_10_51_14</name>
    <dbReference type="NCBI Taxonomy" id="1974610"/>
    <lineage>
        <taxon>Bacteria</taxon>
        <taxon>Candidatus Kaiseribacteriota</taxon>
    </lineage>
</organism>
<name>A0A2H0UBQ8_9BACT</name>
<evidence type="ECO:0000313" key="2">
    <source>
        <dbReference type="Proteomes" id="UP000231192"/>
    </source>
</evidence>
<sequence length="216" mass="24857">MFSIFGKIFEKLNLRLNIFNRSNSPSLKFKQTNKGDGDNVAGDKYVYNNQNPSNNSFAEVVWAWSIPETHQENHKIIEYEFGPTLLNKSDQIVKDLYINFSSSGFNLNVEGTPQLNVFEGWNVHGEALNLITKPEYRYAPNNLLYPFKIRILFKKGLIPPHDAWLYFSFGAPNVKKFEKEVRVSELQIKEFIEGKDHDTRAFLRFLGLSNDGSNVG</sequence>
<dbReference type="Proteomes" id="UP000231192">
    <property type="component" value="Unassembled WGS sequence"/>
</dbReference>
<accession>A0A2H0UBQ8</accession>